<protein>
    <submittedName>
        <fullName evidence="1">Retrovirus-related Pol polyprotein from transposon TNT 1-94</fullName>
    </submittedName>
</protein>
<evidence type="ECO:0000313" key="2">
    <source>
        <dbReference type="Proteomes" id="UP001163823"/>
    </source>
</evidence>
<dbReference type="Proteomes" id="UP001163823">
    <property type="component" value="Chromosome 4"/>
</dbReference>
<name>A0AAD7M5K1_QUISA</name>
<comment type="caution">
    <text evidence="1">The sequence shown here is derived from an EMBL/GenBank/DDBJ whole genome shotgun (WGS) entry which is preliminary data.</text>
</comment>
<gene>
    <name evidence="1" type="ORF">O6P43_008451</name>
</gene>
<dbReference type="SUPFAM" id="SSF56672">
    <property type="entry name" value="DNA/RNA polymerases"/>
    <property type="match status" value="1"/>
</dbReference>
<dbReference type="CDD" id="cd09272">
    <property type="entry name" value="RNase_HI_RT_Ty1"/>
    <property type="match status" value="1"/>
</dbReference>
<dbReference type="InterPro" id="IPR043502">
    <property type="entry name" value="DNA/RNA_pol_sf"/>
</dbReference>
<dbReference type="KEGG" id="qsa:O6P43_008451"/>
<proteinExistence type="predicted"/>
<dbReference type="EMBL" id="JARAOO010000004">
    <property type="protein sequence ID" value="KAJ7970237.1"/>
    <property type="molecule type" value="Genomic_DNA"/>
</dbReference>
<evidence type="ECO:0000313" key="1">
    <source>
        <dbReference type="EMBL" id="KAJ7970237.1"/>
    </source>
</evidence>
<dbReference type="AlphaFoldDB" id="A0AAD7M5K1"/>
<reference evidence="1" key="1">
    <citation type="journal article" date="2023" name="Science">
        <title>Elucidation of the pathway for biosynthesis of saponin adjuvants from the soapbark tree.</title>
        <authorList>
            <person name="Reed J."/>
            <person name="Orme A."/>
            <person name="El-Demerdash A."/>
            <person name="Owen C."/>
            <person name="Martin L.B.B."/>
            <person name="Misra R.C."/>
            <person name="Kikuchi S."/>
            <person name="Rejzek M."/>
            <person name="Martin A.C."/>
            <person name="Harkess A."/>
            <person name="Leebens-Mack J."/>
            <person name="Louveau T."/>
            <person name="Stephenson M.J."/>
            <person name="Osbourn A."/>
        </authorList>
    </citation>
    <scope>NUCLEOTIDE SEQUENCE</scope>
    <source>
        <strain evidence="1">S10</strain>
    </source>
</reference>
<dbReference type="PANTHER" id="PTHR11439">
    <property type="entry name" value="GAG-POL-RELATED RETROTRANSPOSON"/>
    <property type="match status" value="1"/>
</dbReference>
<sequence length="448" mass="50096">MMGLGLVVLEVVEVAEETVEVEEAVEDVEVITALIVVEITTLFYTQRQVDESNPTNSSAPPVASLPLDPAPLDSDLPLSIRKGKRTCPSVYTCPTTAYPISNFVSYDHFSPLYYSFVTSLYGVSVPNSVSEALKHSGWRDAMDEEMRALKDNDTWELVKLPLGKSVIGFRLVFIVKVHHDGSVNRLKARLVAKGYIQVYGDDSKGIQSLKSLLQSKFQTKDLGQLKYFLGMLGSKPVDTPMDPNTKLVPDEGELLSDPEQYRRLVGKLNYLTVTRLDISSAASMVSQFMAQPRTSHWNAVIRIMRRSTTGYCVFLGGNLVSWKSKEQTVVSRSSAESEYRAMTQTTAELVWLKNLLEELGFTHSQPMELICDNQAALHIASNSVFHERTKHIEVDCHFVREKIMDNTIKTAYVKSEDQLADLFTKSLGGARLRYICNKLGTYNIYAPA</sequence>
<keyword evidence="2" id="KW-1185">Reference proteome</keyword>
<accession>A0AAD7M5K1</accession>
<organism evidence="1 2">
    <name type="scientific">Quillaja saponaria</name>
    <name type="common">Soap bark tree</name>
    <dbReference type="NCBI Taxonomy" id="32244"/>
    <lineage>
        <taxon>Eukaryota</taxon>
        <taxon>Viridiplantae</taxon>
        <taxon>Streptophyta</taxon>
        <taxon>Embryophyta</taxon>
        <taxon>Tracheophyta</taxon>
        <taxon>Spermatophyta</taxon>
        <taxon>Magnoliopsida</taxon>
        <taxon>eudicotyledons</taxon>
        <taxon>Gunneridae</taxon>
        <taxon>Pentapetalae</taxon>
        <taxon>rosids</taxon>
        <taxon>fabids</taxon>
        <taxon>Fabales</taxon>
        <taxon>Quillajaceae</taxon>
        <taxon>Quillaja</taxon>
    </lineage>
</organism>
<dbReference type="PANTHER" id="PTHR11439:SF484">
    <property type="entry name" value="REVERSE TRANSCRIPTASE TY1_COPIA-TYPE DOMAIN-CONTAINING PROTEIN"/>
    <property type="match status" value="1"/>
</dbReference>